<dbReference type="OrthoDB" id="876123at2"/>
<name>A0A4S4NLK4_9BACT</name>
<evidence type="ECO:0000313" key="2">
    <source>
        <dbReference type="EMBL" id="THH40672.1"/>
    </source>
</evidence>
<feature type="chain" id="PRO_5020778459" evidence="1">
    <location>
        <begin position="21"/>
        <end position="232"/>
    </location>
</feature>
<dbReference type="InterPro" id="IPR026444">
    <property type="entry name" value="Secre_tail"/>
</dbReference>
<dbReference type="NCBIfam" id="TIGR04183">
    <property type="entry name" value="Por_Secre_tail"/>
    <property type="match status" value="1"/>
</dbReference>
<proteinExistence type="predicted"/>
<organism evidence="2 3">
    <name type="scientific">Neolewinella litorea</name>
    <dbReference type="NCBI Taxonomy" id="2562452"/>
    <lineage>
        <taxon>Bacteria</taxon>
        <taxon>Pseudomonadati</taxon>
        <taxon>Bacteroidota</taxon>
        <taxon>Saprospiria</taxon>
        <taxon>Saprospirales</taxon>
        <taxon>Lewinellaceae</taxon>
        <taxon>Neolewinella</taxon>
    </lineage>
</organism>
<dbReference type="RefSeq" id="WP_136458160.1">
    <property type="nucleotide sequence ID" value="NZ_SRSF01000002.1"/>
</dbReference>
<sequence length="232" mass="24596">MRFLYLSLLVLLAASTPARAQFVGGFGSGATASGYEGQAQLPLTLLHFKAETHGDGVELAWSTIDESGASHFLVERTADGRTFSPVGRAAAAGNAKRATVLHYQLIDPAPLSGSALYRLKAIDLDGSFTYSDLVEVNRGDDHEPLAFAIHPNPSTGGTVGVEVQALNAAEPLLVEVLDATGRRLATRNYRVIPGDYLQVQLADRLPAGTYLLRLSQPGSGSRTSRLIVGPAR</sequence>
<feature type="signal peptide" evidence="1">
    <location>
        <begin position="1"/>
        <end position="20"/>
    </location>
</feature>
<reference evidence="2 3" key="1">
    <citation type="submission" date="2019-04" db="EMBL/GenBank/DDBJ databases">
        <title>Lewinella litorea sp. nov., isolated from a marine sand.</title>
        <authorList>
            <person name="Yoon J.-H."/>
        </authorList>
    </citation>
    <scope>NUCLEOTIDE SEQUENCE [LARGE SCALE GENOMIC DNA]</scope>
    <source>
        <strain evidence="2 3">HSMS-39</strain>
    </source>
</reference>
<evidence type="ECO:0000313" key="3">
    <source>
        <dbReference type="Proteomes" id="UP000308528"/>
    </source>
</evidence>
<comment type="caution">
    <text evidence="2">The sequence shown here is derived from an EMBL/GenBank/DDBJ whole genome shotgun (WGS) entry which is preliminary data.</text>
</comment>
<evidence type="ECO:0000256" key="1">
    <source>
        <dbReference type="SAM" id="SignalP"/>
    </source>
</evidence>
<dbReference type="Proteomes" id="UP000308528">
    <property type="component" value="Unassembled WGS sequence"/>
</dbReference>
<gene>
    <name evidence="2" type="ORF">E4021_08055</name>
</gene>
<accession>A0A4S4NLK4</accession>
<dbReference type="AlphaFoldDB" id="A0A4S4NLK4"/>
<keyword evidence="1" id="KW-0732">Signal</keyword>
<keyword evidence="3" id="KW-1185">Reference proteome</keyword>
<dbReference type="EMBL" id="SRSF01000002">
    <property type="protein sequence ID" value="THH40672.1"/>
    <property type="molecule type" value="Genomic_DNA"/>
</dbReference>
<protein>
    <submittedName>
        <fullName evidence="2">T9SS type A sorting domain-containing protein</fullName>
    </submittedName>
</protein>